<dbReference type="OrthoDB" id="422427at2759"/>
<evidence type="ECO:0000256" key="8">
    <source>
        <dbReference type="SAM" id="Phobius"/>
    </source>
</evidence>
<evidence type="ECO:0000256" key="4">
    <source>
        <dbReference type="ARBA" id="ARBA00023015"/>
    </source>
</evidence>
<evidence type="ECO:0000256" key="3">
    <source>
        <dbReference type="ARBA" id="ARBA00022833"/>
    </source>
</evidence>
<organism evidence="10">
    <name type="scientific">Eremomyces bilateralis CBS 781.70</name>
    <dbReference type="NCBI Taxonomy" id="1392243"/>
    <lineage>
        <taxon>Eukaryota</taxon>
        <taxon>Fungi</taxon>
        <taxon>Dikarya</taxon>
        <taxon>Ascomycota</taxon>
        <taxon>Pezizomycotina</taxon>
        <taxon>Dothideomycetes</taxon>
        <taxon>Dothideomycetes incertae sedis</taxon>
        <taxon>Eremomycetales</taxon>
        <taxon>Eremomycetaceae</taxon>
        <taxon>Eremomyces</taxon>
    </lineage>
</organism>
<evidence type="ECO:0000256" key="1">
    <source>
        <dbReference type="ARBA" id="ARBA00004123"/>
    </source>
</evidence>
<dbReference type="GO" id="GO:0045944">
    <property type="term" value="P:positive regulation of transcription by RNA polymerase II"/>
    <property type="evidence" value="ECO:0007669"/>
    <property type="project" value="TreeGrafter"/>
</dbReference>
<dbReference type="InterPro" id="IPR007219">
    <property type="entry name" value="XnlR_reg_dom"/>
</dbReference>
<accession>A0A6G1FV71</accession>
<dbReference type="GO" id="GO:0005634">
    <property type="term" value="C:nucleus"/>
    <property type="evidence" value="ECO:0007669"/>
    <property type="project" value="UniProtKB-SubCell"/>
</dbReference>
<evidence type="ECO:0000256" key="2">
    <source>
        <dbReference type="ARBA" id="ARBA00022723"/>
    </source>
</evidence>
<dbReference type="InterPro" id="IPR001138">
    <property type="entry name" value="Zn2Cys6_DnaBD"/>
</dbReference>
<keyword evidence="4" id="KW-0805">Transcription regulation</keyword>
<keyword evidence="8" id="KW-0472">Membrane</keyword>
<reference evidence="10 12" key="1">
    <citation type="submission" date="2020-01" db="EMBL/GenBank/DDBJ databases">
        <authorList>
            <consortium name="DOE Joint Genome Institute"/>
            <person name="Haridas S."/>
            <person name="Albert R."/>
            <person name="Binder M."/>
            <person name="Bloem J."/>
            <person name="Labutti K."/>
            <person name="Salamov A."/>
            <person name="Andreopoulos B."/>
            <person name="Baker S.E."/>
            <person name="Barry K."/>
            <person name="Bills G."/>
            <person name="Bluhm B.H."/>
            <person name="Cannon C."/>
            <person name="Castanera R."/>
            <person name="Culley D.E."/>
            <person name="Daum C."/>
            <person name="Ezra D."/>
            <person name="Gonzalez J.B."/>
            <person name="Henrissat B."/>
            <person name="Kuo A."/>
            <person name="Liang C."/>
            <person name="Lipzen A."/>
            <person name="Lutzoni F."/>
            <person name="Magnuson J."/>
            <person name="Mondo S."/>
            <person name="Nolan M."/>
            <person name="Ohm R."/>
            <person name="Pangilinan J."/>
            <person name="Park H.-J."/>
            <person name="Ramirez L."/>
            <person name="Alfaro M."/>
            <person name="Sun H."/>
            <person name="Tritt A."/>
            <person name="Yoshinaga Y."/>
            <person name="Zwiers L.-H."/>
            <person name="Turgeon B.G."/>
            <person name="Goodwin S.B."/>
            <person name="Spatafora J.W."/>
            <person name="Crous P.W."/>
            <person name="Grigoriev I.V."/>
        </authorList>
    </citation>
    <scope>NUCLEOTIDE SEQUENCE</scope>
    <source>
        <strain evidence="10 12">CBS 781.70</strain>
    </source>
</reference>
<keyword evidence="6" id="KW-0804">Transcription</keyword>
<feature type="transmembrane region" description="Helical" evidence="8">
    <location>
        <begin position="579"/>
        <end position="599"/>
    </location>
</feature>
<sequence length="826" mass="91549">MSSAPEAKSSSTRPRLKRVLRACDNCRIRKAKCDGQLPCAACNLHQLECSFDSPRVSKRRDLKYIQELERTVERLTALVRVVSPHVDLEKAIADDELSSDILELVRPGKRVKSEGPERSAQSFGSNAVPPNTFLETMVDGTGHLNIDDSGNCDYNGNFAGLILLQRIRERCNDLISEGTGVSDVLIDDDGSPIPQPFQPFASPSPANPPEPKTHVLPPMKRAEKLVDIAFECAFPLLQFIHRPTFQNQFEEYYPVENSNVEGNEPRFLALLLGVLAVGELFSADVVEPGSGKGHVQTSQAELYYRAGQSLIDVTDIRDIMSLQALVCFVIYLQSSAMISHCYTHICIALSSATRMGLHRSATSQRFGSIDREVRKRIFWVIRTMDTYVTTILGLPRTLNDDDIDQELPGNVDDEFLTESGAIQPMQDHPRFSSMTALNAHVRLLRIMSRVVKTVHSGHRPQAAAMQAVPGPGPYKVDYAKIVAVEAELDAWFSELPSYPCGALQDVPIEHVKQQLLLRLAYAHVQMVLYRPFLHHISKSRNDPNFDLRAFACASACTKAAMQAIWLVQALEDRKLLVGCYWFTVYITFFAVACLLMFVLTNGHDPSAKDTFDFAERGRNILVKMKGGCGLTASRCVECLEPIFAKIPETGFVPRDSSASNAFEFETMPPSIAPGASSTILMPRPLNFIPFRPNPEPSDPNFPSNTFHQHHPAPSTSLSHLLHERSNMAFQQTAGRSSMPAVSSSFMDMPSNQLDTLMAEPPLHGNMTAGFSDFGHNLGDFHGQDGTSANHPLRGAAPAASDLDARVYAPVYPYPEFVDWEMFVDRP</sequence>
<dbReference type="SMART" id="SM00906">
    <property type="entry name" value="Fungal_trans"/>
    <property type="match status" value="1"/>
</dbReference>
<dbReference type="Pfam" id="PF04082">
    <property type="entry name" value="Fungal_trans"/>
    <property type="match status" value="1"/>
</dbReference>
<dbReference type="PROSITE" id="PS50048">
    <property type="entry name" value="ZN2_CY6_FUNGAL_2"/>
    <property type="match status" value="1"/>
</dbReference>
<comment type="subcellular location">
    <subcellularLocation>
        <location evidence="1">Nucleus</location>
    </subcellularLocation>
</comment>
<keyword evidence="5" id="KW-0238">DNA-binding</keyword>
<keyword evidence="2" id="KW-0479">Metal-binding</keyword>
<dbReference type="GO" id="GO:0006351">
    <property type="term" value="P:DNA-templated transcription"/>
    <property type="evidence" value="ECO:0007669"/>
    <property type="project" value="InterPro"/>
</dbReference>
<dbReference type="AlphaFoldDB" id="A0A6G1FV71"/>
<reference evidence="12" key="3">
    <citation type="submission" date="2025-04" db="UniProtKB">
        <authorList>
            <consortium name="RefSeq"/>
        </authorList>
    </citation>
    <scope>IDENTIFICATION</scope>
    <source>
        <strain evidence="12">CBS 781.70</strain>
    </source>
</reference>
<evidence type="ECO:0000259" key="9">
    <source>
        <dbReference type="PROSITE" id="PS50048"/>
    </source>
</evidence>
<dbReference type="Proteomes" id="UP000504638">
    <property type="component" value="Unplaced"/>
</dbReference>
<dbReference type="Pfam" id="PF00172">
    <property type="entry name" value="Zn_clus"/>
    <property type="match status" value="1"/>
</dbReference>
<dbReference type="InterPro" id="IPR036864">
    <property type="entry name" value="Zn2-C6_fun-type_DNA-bd_sf"/>
</dbReference>
<dbReference type="SMART" id="SM00066">
    <property type="entry name" value="GAL4"/>
    <property type="match status" value="1"/>
</dbReference>
<dbReference type="GeneID" id="54422054"/>
<keyword evidence="8" id="KW-1133">Transmembrane helix</keyword>
<dbReference type="Gene3D" id="4.10.240.10">
    <property type="entry name" value="Zn(2)-C6 fungal-type DNA-binding domain"/>
    <property type="match status" value="1"/>
</dbReference>
<evidence type="ECO:0000313" key="10">
    <source>
        <dbReference type="EMBL" id="KAF1809717.1"/>
    </source>
</evidence>
<dbReference type="RefSeq" id="XP_033531348.1">
    <property type="nucleotide sequence ID" value="XM_033681484.1"/>
</dbReference>
<evidence type="ECO:0000256" key="7">
    <source>
        <dbReference type="ARBA" id="ARBA00023242"/>
    </source>
</evidence>
<evidence type="ECO:0000256" key="6">
    <source>
        <dbReference type="ARBA" id="ARBA00023163"/>
    </source>
</evidence>
<dbReference type="PANTHER" id="PTHR47540:SF1">
    <property type="entry name" value="ACTIVATOR OF STRESS GENES 1-RELATED"/>
    <property type="match status" value="1"/>
</dbReference>
<dbReference type="GO" id="GO:0043565">
    <property type="term" value="F:sequence-specific DNA binding"/>
    <property type="evidence" value="ECO:0007669"/>
    <property type="project" value="TreeGrafter"/>
</dbReference>
<evidence type="ECO:0000256" key="5">
    <source>
        <dbReference type="ARBA" id="ARBA00023125"/>
    </source>
</evidence>
<evidence type="ECO:0000313" key="11">
    <source>
        <dbReference type="Proteomes" id="UP000504638"/>
    </source>
</evidence>
<dbReference type="InterPro" id="IPR051711">
    <property type="entry name" value="Stress_Response_Reg"/>
</dbReference>
<dbReference type="EMBL" id="ML975170">
    <property type="protein sequence ID" value="KAF1809717.1"/>
    <property type="molecule type" value="Genomic_DNA"/>
</dbReference>
<dbReference type="CDD" id="cd12148">
    <property type="entry name" value="fungal_TF_MHR"/>
    <property type="match status" value="1"/>
</dbReference>
<proteinExistence type="predicted"/>
<keyword evidence="3" id="KW-0862">Zinc</keyword>
<keyword evidence="11" id="KW-1185">Reference proteome</keyword>
<dbReference type="CDD" id="cd00067">
    <property type="entry name" value="GAL4"/>
    <property type="match status" value="1"/>
</dbReference>
<feature type="domain" description="Zn(2)-C6 fungal-type" evidence="9">
    <location>
        <begin position="22"/>
        <end position="51"/>
    </location>
</feature>
<reference evidence="12" key="2">
    <citation type="submission" date="2020-04" db="EMBL/GenBank/DDBJ databases">
        <authorList>
            <consortium name="NCBI Genome Project"/>
        </authorList>
    </citation>
    <scope>NUCLEOTIDE SEQUENCE</scope>
    <source>
        <strain evidence="12">CBS 781.70</strain>
    </source>
</reference>
<dbReference type="SUPFAM" id="SSF57701">
    <property type="entry name" value="Zn2/Cys6 DNA-binding domain"/>
    <property type="match status" value="1"/>
</dbReference>
<protein>
    <recommendedName>
        <fullName evidence="9">Zn(2)-C6 fungal-type domain-containing protein</fullName>
    </recommendedName>
</protein>
<dbReference type="GO" id="GO:0008270">
    <property type="term" value="F:zinc ion binding"/>
    <property type="evidence" value="ECO:0007669"/>
    <property type="project" value="InterPro"/>
</dbReference>
<dbReference type="GO" id="GO:0000981">
    <property type="term" value="F:DNA-binding transcription factor activity, RNA polymerase II-specific"/>
    <property type="evidence" value="ECO:0007669"/>
    <property type="project" value="InterPro"/>
</dbReference>
<keyword evidence="7" id="KW-0539">Nucleus</keyword>
<name>A0A6G1FV71_9PEZI</name>
<evidence type="ECO:0000313" key="12">
    <source>
        <dbReference type="RefSeq" id="XP_033531348.1"/>
    </source>
</evidence>
<gene>
    <name evidence="10 12" type="ORF">P152DRAFT_476138</name>
</gene>
<keyword evidence="8" id="KW-0812">Transmembrane</keyword>
<dbReference type="PANTHER" id="PTHR47540">
    <property type="entry name" value="THIAMINE REPRESSIBLE GENES REGULATORY PROTEIN THI5"/>
    <property type="match status" value="1"/>
</dbReference>
<dbReference type="PROSITE" id="PS00463">
    <property type="entry name" value="ZN2_CY6_FUNGAL_1"/>
    <property type="match status" value="1"/>
</dbReference>